<dbReference type="PANTHER" id="PTHR11566:SF21">
    <property type="entry name" value="DYNAMIN RELATED PROTEIN 1, ISOFORM A"/>
    <property type="match status" value="1"/>
</dbReference>
<sequence length="723" mass="81342">MVIRRLSTSTLDALCSKDQMELLDSIDKLRLQGINHYISLPQIIVCGDQSSGKSCVLEAISGVSFPIRNNLCTRFPTELVLRKNNYTNVTVSIVPHQSRSDQDRERLLQFHEELDSFEGLPDLVERAKTAMGIYGHIPGKAFSDDSLRIEVSGPDRPHLTIVDLPGLIHSETKHQSAADVDLVRDIVKTYMEEPRSIILAVVSAKNDVPNQIVLKLAREADLSGARTLGVITKPDTLVPGSDGEAHFISLAKNQEVEFRLGWHVLKNMDTDKGTSTLPERNQEESAFFSSGVWESLPRSHVGIDDLRERLSKLLLNQVATELPSLIAEIKAKVDDCHDNLKKLGTPRATLDDQRSYLFHISQSFQNLIKAGVDGTYNHPFFGNAQSESGYKKRIRAVVQNLNRDFTKEMYLHGNLFRIEGHEEDSEDEDVSKDQKIITHAAYLRHVEKLLHRTRGRELPGTFNPMIVNDLFVEQSQPWKAIATNHVLKTWDEVKMFIHAAVVEITDFTTSGALMKQVFDPRLDDILRRLEEGTRHLINLDQQGHPITYNHYFTDNLQTARQEELKPKLTRAIGKFFGTSQLTRSCVPETPIDLVRLRDTLLDSAEADMTRFAAAEALNCMRAYYKVALKRFIDGIAIDIIETTLVQALMNIFSPIVVDKMSSGLVTLIAGESREIRDLREQLSKELEILRSGLEICHKFSKASNGPSALDLTPAESSHPDIDS</sequence>
<dbReference type="Gene3D" id="3.40.50.300">
    <property type="entry name" value="P-loop containing nucleotide triphosphate hydrolases"/>
    <property type="match status" value="1"/>
</dbReference>
<keyword evidence="6" id="KW-1185">Reference proteome</keyword>
<dbReference type="InterPro" id="IPR030381">
    <property type="entry name" value="G_DYNAMIN_dom"/>
</dbReference>
<evidence type="ECO:0000259" key="4">
    <source>
        <dbReference type="PROSITE" id="PS51718"/>
    </source>
</evidence>
<protein>
    <submittedName>
        <fullName evidence="5">P-loop containing nucleoside triphosphate hydrolase protein</fullName>
    </submittedName>
</protein>
<proteinExistence type="predicted"/>
<evidence type="ECO:0000256" key="2">
    <source>
        <dbReference type="ARBA" id="ARBA00023134"/>
    </source>
</evidence>
<dbReference type="InterPro" id="IPR001401">
    <property type="entry name" value="Dynamin_GTPase"/>
</dbReference>
<dbReference type="PROSITE" id="PS51388">
    <property type="entry name" value="GED"/>
    <property type="match status" value="1"/>
</dbReference>
<dbReference type="PANTHER" id="PTHR11566">
    <property type="entry name" value="DYNAMIN"/>
    <property type="match status" value="1"/>
</dbReference>
<dbReference type="InterPro" id="IPR000375">
    <property type="entry name" value="Dynamin_stalk"/>
</dbReference>
<dbReference type="Pfam" id="PF00350">
    <property type="entry name" value="Dynamin_N"/>
    <property type="match status" value="1"/>
</dbReference>
<dbReference type="GO" id="GO:0016787">
    <property type="term" value="F:hydrolase activity"/>
    <property type="evidence" value="ECO:0007669"/>
    <property type="project" value="UniProtKB-KW"/>
</dbReference>
<reference evidence="5 6" key="1">
    <citation type="submission" date="2024-07" db="EMBL/GenBank/DDBJ databases">
        <title>Section-level genome sequencing and comparative genomics of Aspergillus sections Usti and Cavernicolus.</title>
        <authorList>
            <consortium name="Lawrence Berkeley National Laboratory"/>
            <person name="Nybo J.L."/>
            <person name="Vesth T.C."/>
            <person name="Theobald S."/>
            <person name="Frisvad J.C."/>
            <person name="Larsen T.O."/>
            <person name="Kjaerboelling I."/>
            <person name="Rothschild-Mancinelli K."/>
            <person name="Lyhne E.K."/>
            <person name="Kogle M.E."/>
            <person name="Barry K."/>
            <person name="Clum A."/>
            <person name="Na H."/>
            <person name="Ledsgaard L."/>
            <person name="Lin J."/>
            <person name="Lipzen A."/>
            <person name="Kuo A."/>
            <person name="Riley R."/>
            <person name="Mondo S."/>
            <person name="Labutti K."/>
            <person name="Haridas S."/>
            <person name="Pangalinan J."/>
            <person name="Salamov A.A."/>
            <person name="Simmons B.A."/>
            <person name="Magnuson J.K."/>
            <person name="Chen J."/>
            <person name="Drula E."/>
            <person name="Henrissat B."/>
            <person name="Wiebenga A."/>
            <person name="Lubbers R.J."/>
            <person name="Gomes A.C."/>
            <person name="Makela M.R."/>
            <person name="Stajich J."/>
            <person name="Grigoriev I.V."/>
            <person name="Mortensen U.H."/>
            <person name="De Vries R.P."/>
            <person name="Baker S.E."/>
            <person name="Andersen M.R."/>
        </authorList>
    </citation>
    <scope>NUCLEOTIDE SEQUENCE [LARGE SCALE GENOMIC DNA]</scope>
    <source>
        <strain evidence="5 6">CBS 588.65</strain>
    </source>
</reference>
<dbReference type="InterPro" id="IPR045063">
    <property type="entry name" value="Dynamin_N"/>
</dbReference>
<feature type="domain" description="GED" evidence="3">
    <location>
        <begin position="613"/>
        <end position="704"/>
    </location>
</feature>
<dbReference type="SUPFAM" id="SSF52540">
    <property type="entry name" value="P-loop containing nucleoside triphosphate hydrolases"/>
    <property type="match status" value="1"/>
</dbReference>
<gene>
    <name evidence="5" type="ORF">BJX63DRAFT_427906</name>
</gene>
<dbReference type="Pfam" id="PF01031">
    <property type="entry name" value="Dynamin_M"/>
    <property type="match status" value="1"/>
</dbReference>
<comment type="caution">
    <text evidence="5">The sequence shown here is derived from an EMBL/GenBank/DDBJ whole genome shotgun (WGS) entry which is preliminary data.</text>
</comment>
<accession>A0ABR4I2Y1</accession>
<keyword evidence="5" id="KW-0378">Hydrolase</keyword>
<evidence type="ECO:0000256" key="1">
    <source>
        <dbReference type="ARBA" id="ARBA00022741"/>
    </source>
</evidence>
<keyword evidence="2" id="KW-0342">GTP-binding</keyword>
<dbReference type="EMBL" id="JBFXLT010000005">
    <property type="protein sequence ID" value="KAL2821233.1"/>
    <property type="molecule type" value="Genomic_DNA"/>
</dbReference>
<dbReference type="InterPro" id="IPR027417">
    <property type="entry name" value="P-loop_NTPase"/>
</dbReference>
<dbReference type="PROSITE" id="PS51718">
    <property type="entry name" value="G_DYNAMIN_2"/>
    <property type="match status" value="1"/>
</dbReference>
<dbReference type="InterPro" id="IPR020850">
    <property type="entry name" value="GED_dom"/>
</dbReference>
<organism evidence="5 6">
    <name type="scientific">Aspergillus granulosus</name>
    <dbReference type="NCBI Taxonomy" id="176169"/>
    <lineage>
        <taxon>Eukaryota</taxon>
        <taxon>Fungi</taxon>
        <taxon>Dikarya</taxon>
        <taxon>Ascomycota</taxon>
        <taxon>Pezizomycotina</taxon>
        <taxon>Eurotiomycetes</taxon>
        <taxon>Eurotiomycetidae</taxon>
        <taxon>Eurotiales</taxon>
        <taxon>Aspergillaceae</taxon>
        <taxon>Aspergillus</taxon>
        <taxon>Aspergillus subgen. Nidulantes</taxon>
    </lineage>
</organism>
<dbReference type="Gene3D" id="1.20.120.1240">
    <property type="entry name" value="Dynamin, middle domain"/>
    <property type="match status" value="1"/>
</dbReference>
<name>A0ABR4I2Y1_9EURO</name>
<keyword evidence="1" id="KW-0547">Nucleotide-binding</keyword>
<evidence type="ECO:0000259" key="3">
    <source>
        <dbReference type="PROSITE" id="PS51388"/>
    </source>
</evidence>
<dbReference type="CDD" id="cd08771">
    <property type="entry name" value="DLP_1"/>
    <property type="match status" value="1"/>
</dbReference>
<dbReference type="InterPro" id="IPR022812">
    <property type="entry name" value="Dynamin"/>
</dbReference>
<feature type="domain" description="Dynamin-type G" evidence="4">
    <location>
        <begin position="37"/>
        <end position="323"/>
    </location>
</feature>
<dbReference type="SMART" id="SM00053">
    <property type="entry name" value="DYNc"/>
    <property type="match status" value="1"/>
</dbReference>
<evidence type="ECO:0000313" key="5">
    <source>
        <dbReference type="EMBL" id="KAL2821233.1"/>
    </source>
</evidence>
<evidence type="ECO:0000313" key="6">
    <source>
        <dbReference type="Proteomes" id="UP001610334"/>
    </source>
</evidence>
<dbReference type="Proteomes" id="UP001610334">
    <property type="component" value="Unassembled WGS sequence"/>
</dbReference>
<dbReference type="PRINTS" id="PR00195">
    <property type="entry name" value="DYNAMIN"/>
</dbReference>